<dbReference type="Gene3D" id="2.130.10.10">
    <property type="entry name" value="YVTN repeat-like/Quinoprotein amine dehydrogenase"/>
    <property type="match status" value="1"/>
</dbReference>
<dbReference type="AlphaFoldDB" id="A0AAN0RSK3"/>
<dbReference type="Proteomes" id="UP000029413">
    <property type="component" value="Chromosome 1"/>
</dbReference>
<name>A0AAN0RSK3_9BURK</name>
<organism evidence="1 2">
    <name type="scientific">Burkholderia cenocepacia</name>
    <dbReference type="NCBI Taxonomy" id="95486"/>
    <lineage>
        <taxon>Bacteria</taxon>
        <taxon>Pseudomonadati</taxon>
        <taxon>Pseudomonadota</taxon>
        <taxon>Betaproteobacteria</taxon>
        <taxon>Burkholderiales</taxon>
        <taxon>Burkholderiaceae</taxon>
        <taxon>Burkholderia</taxon>
        <taxon>Burkholderia cepacia complex</taxon>
    </lineage>
</organism>
<proteinExistence type="predicted"/>
<protein>
    <submittedName>
        <fullName evidence="1">Glycosyl hydrolase</fullName>
    </submittedName>
</protein>
<dbReference type="InterPro" id="IPR036278">
    <property type="entry name" value="Sialidase_sf"/>
</dbReference>
<evidence type="ECO:0000313" key="1">
    <source>
        <dbReference type="EMBL" id="AIO33092.1"/>
    </source>
</evidence>
<dbReference type="KEGG" id="bcen:DM39_2729"/>
<keyword evidence="1" id="KW-0378">Hydrolase</keyword>
<evidence type="ECO:0000313" key="2">
    <source>
        <dbReference type="Proteomes" id="UP000029413"/>
    </source>
</evidence>
<dbReference type="InterPro" id="IPR015943">
    <property type="entry name" value="WD40/YVTN_repeat-like_dom_sf"/>
</dbReference>
<gene>
    <name evidence="1" type="ORF">DM39_2729</name>
</gene>
<reference evidence="1 2" key="1">
    <citation type="submission" date="2014-05" db="EMBL/GenBank/DDBJ databases">
        <authorList>
            <person name="Bishop-Lilly K.A."/>
            <person name="Broomall S.M."/>
            <person name="Chain P.S."/>
            <person name="Chertkov O."/>
            <person name="Coyne S.R."/>
            <person name="Daligault H.E."/>
            <person name="Davenport K.W."/>
            <person name="Erkkila T."/>
            <person name="Frey K.G."/>
            <person name="Gibbons H.S."/>
            <person name="Gu W."/>
            <person name="Jaissle J."/>
            <person name="Johnson S.L."/>
            <person name="Koroleva G.I."/>
            <person name="Ladner J.T."/>
            <person name="Lo C.-C."/>
            <person name="Minogue T.D."/>
            <person name="Munk C."/>
            <person name="Palacios G.F."/>
            <person name="Redden C.L."/>
            <person name="Rosenzweig C.N."/>
            <person name="Scholz M.B."/>
            <person name="Teshima H."/>
            <person name="Xu Y."/>
        </authorList>
    </citation>
    <scope>NUCLEOTIDE SEQUENCE [LARGE SCALE GENOMIC DNA]</scope>
    <source>
        <strain evidence="1 2">DDS 22E-1</strain>
    </source>
</reference>
<keyword evidence="2" id="KW-1185">Reference proteome</keyword>
<dbReference type="EMBL" id="CP007783">
    <property type="protein sequence ID" value="AIO33092.1"/>
    <property type="molecule type" value="Genomic_DNA"/>
</dbReference>
<sequence>MPSDKRRKWLAAGLVALAIATYGYVRTTTHWDTITTFAPGDARYRGGHFRVKGNEIMSIALALPEVTFKSLPEQQQPQRAEPTEAWMNDTGELLNRMTVSFFRGTVDDGMQRRFRQPGQHAAWWASTDWAVQFVGTSWIDYKSAEGQTGGAPQTTRLWKTVDGGRTWAQFPWPEQQDIDRLLFVDPQRGYAAGGGPRIWRTADGGATWQAIDVPAAARVAGQPRRHFDAINLGPDGVLRIAYHVGPTADAPAHGVVARLDWGRSAFVTDTVLPRQTVIHLDAAPGPAAPYALYALSRPDQPQNGEAGDSDRRTGVLWTWTNADPAAVRQLRSFDKKLALDGLAAGRDGVLLVFATDPNSASGGAPIDLLFSSTDAGKSWQQASGQAARGGYFDAQTNTLYALSTSALRKRTF</sequence>
<dbReference type="GO" id="GO:0016787">
    <property type="term" value="F:hydrolase activity"/>
    <property type="evidence" value="ECO:0007669"/>
    <property type="project" value="UniProtKB-KW"/>
</dbReference>
<dbReference type="SUPFAM" id="SSF50939">
    <property type="entry name" value="Sialidases"/>
    <property type="match status" value="1"/>
</dbReference>
<accession>A0AAN0RSK3</accession>